<name>A0A514A069_9CAUD</name>
<keyword evidence="2" id="KW-1185">Reference proteome</keyword>
<protein>
    <submittedName>
        <fullName evidence="1">Uncharacterized protein</fullName>
    </submittedName>
</protein>
<dbReference type="Proteomes" id="UP000319466">
    <property type="component" value="Segment"/>
</dbReference>
<gene>
    <name evidence="1" type="ORF">LAh6_54</name>
</gene>
<dbReference type="EMBL" id="MK838112">
    <property type="protein sequence ID" value="QDH46635.1"/>
    <property type="molecule type" value="Genomic_DNA"/>
</dbReference>
<sequence>MKDVKRILFKLCDCDGIGIRTCLRSKVLWVRLPPIAPNL</sequence>
<reference evidence="1 2" key="1">
    <citation type="submission" date="2019-04" db="EMBL/GenBank/DDBJ databases">
        <title>Novel bacteriophages capable of disrupting biofilms from clinical strains of Aeromonas hydrophila with intrinsic antibiotic resistance.</title>
        <authorList>
            <person name="Kabwe M."/>
            <person name="Brown T.L."/>
            <person name="Speirs L."/>
            <person name="Ku H."/>
            <person name="Leach M."/>
            <person name="Chan H.T."/>
            <person name="Petrovski S."/>
            <person name="Lock P."/>
            <person name="Tucci J."/>
        </authorList>
    </citation>
    <scope>NUCLEOTIDE SEQUENCE [LARGE SCALE GENOMIC DNA]</scope>
</reference>
<evidence type="ECO:0000313" key="2">
    <source>
        <dbReference type="Proteomes" id="UP000319466"/>
    </source>
</evidence>
<evidence type="ECO:0000313" key="1">
    <source>
        <dbReference type="EMBL" id="QDH46635.1"/>
    </source>
</evidence>
<organism evidence="1 2">
    <name type="scientific">Aeromonas phage LAh_6</name>
    <dbReference type="NCBI Taxonomy" id="2591030"/>
    <lineage>
        <taxon>Viruses</taxon>
        <taxon>Duplodnaviria</taxon>
        <taxon>Heunggongvirae</taxon>
        <taxon>Uroviricota</taxon>
        <taxon>Caudoviricetes</taxon>
        <taxon>Grimontviridae</taxon>
        <taxon>Lahexavirus</taxon>
        <taxon>Lahexavirus LAh6</taxon>
    </lineage>
</organism>
<accession>A0A514A069</accession>
<proteinExistence type="predicted"/>